<feature type="transmembrane region" description="Helical" evidence="5">
    <location>
        <begin position="64"/>
        <end position="85"/>
    </location>
</feature>
<evidence type="ECO:0000256" key="3">
    <source>
        <dbReference type="ARBA" id="ARBA00022989"/>
    </source>
</evidence>
<dbReference type="KEGG" id="ssua:FPZ54_17425"/>
<dbReference type="Gene3D" id="1.20.1550.10">
    <property type="entry name" value="DsbB-like"/>
    <property type="match status" value="1"/>
</dbReference>
<proteinExistence type="predicted"/>
<comment type="subcellular location">
    <subcellularLocation>
        <location evidence="1">Membrane</location>
        <topology evidence="1">Multi-pass membrane protein</topology>
    </subcellularLocation>
</comment>
<evidence type="ECO:0000256" key="1">
    <source>
        <dbReference type="ARBA" id="ARBA00004141"/>
    </source>
</evidence>
<dbReference type="GO" id="GO:0015035">
    <property type="term" value="F:protein-disulfide reductase activity"/>
    <property type="evidence" value="ECO:0007669"/>
    <property type="project" value="InterPro"/>
</dbReference>
<dbReference type="InterPro" id="IPR024199">
    <property type="entry name" value="Uncharacterised_DsbB"/>
</dbReference>
<evidence type="ECO:0000313" key="6">
    <source>
        <dbReference type="EMBL" id="QDX27611.1"/>
    </source>
</evidence>
<keyword evidence="2 5" id="KW-0812">Transmembrane</keyword>
<name>A0A518RJK6_9SPHN</name>
<dbReference type="EMBL" id="CP042239">
    <property type="protein sequence ID" value="QDX27611.1"/>
    <property type="molecule type" value="Genomic_DNA"/>
</dbReference>
<dbReference type="SUPFAM" id="SSF158442">
    <property type="entry name" value="DsbB-like"/>
    <property type="match status" value="1"/>
</dbReference>
<protein>
    <submittedName>
        <fullName evidence="6">Disulfide bond formation protein B</fullName>
    </submittedName>
</protein>
<dbReference type="Proteomes" id="UP000318055">
    <property type="component" value="Chromosome"/>
</dbReference>
<accession>A0A518RJK6</accession>
<evidence type="ECO:0000256" key="5">
    <source>
        <dbReference type="SAM" id="Phobius"/>
    </source>
</evidence>
<evidence type="ECO:0000256" key="4">
    <source>
        <dbReference type="ARBA" id="ARBA00023136"/>
    </source>
</evidence>
<keyword evidence="4 5" id="KW-0472">Membrane</keyword>
<evidence type="ECO:0000256" key="2">
    <source>
        <dbReference type="ARBA" id="ARBA00022692"/>
    </source>
</evidence>
<dbReference type="PIRSF" id="PIRSF033913">
    <property type="entry name" value="S-S_format_DsbB"/>
    <property type="match status" value="1"/>
</dbReference>
<dbReference type="InterPro" id="IPR003752">
    <property type="entry name" value="DiS_bond_form_DsbB/BdbC"/>
</dbReference>
<dbReference type="InterPro" id="IPR023380">
    <property type="entry name" value="DsbB-like_sf"/>
</dbReference>
<feature type="transmembrane region" description="Helical" evidence="5">
    <location>
        <begin position="130"/>
        <end position="150"/>
    </location>
</feature>
<gene>
    <name evidence="6" type="ORF">FPZ54_17425</name>
</gene>
<organism evidence="6 7">
    <name type="scientific">Sphingomonas suaedae</name>
    <dbReference type="NCBI Taxonomy" id="2599297"/>
    <lineage>
        <taxon>Bacteria</taxon>
        <taxon>Pseudomonadati</taxon>
        <taxon>Pseudomonadota</taxon>
        <taxon>Alphaproteobacteria</taxon>
        <taxon>Sphingomonadales</taxon>
        <taxon>Sphingomonadaceae</taxon>
        <taxon>Sphingomonas</taxon>
    </lineage>
</organism>
<dbReference type="GO" id="GO:0016020">
    <property type="term" value="C:membrane"/>
    <property type="evidence" value="ECO:0007669"/>
    <property type="project" value="UniProtKB-SubCell"/>
</dbReference>
<keyword evidence="7" id="KW-1185">Reference proteome</keyword>
<dbReference type="Pfam" id="PF02600">
    <property type="entry name" value="DsbB"/>
    <property type="match status" value="1"/>
</dbReference>
<dbReference type="OrthoDB" id="9808637at2"/>
<keyword evidence="3 5" id="KW-1133">Transmembrane helix</keyword>
<evidence type="ECO:0000313" key="7">
    <source>
        <dbReference type="Proteomes" id="UP000318055"/>
    </source>
</evidence>
<reference evidence="6 7" key="1">
    <citation type="submission" date="2019-07" db="EMBL/GenBank/DDBJ databases">
        <title>Sphingomonas alkalisoli sp. nov., isolated from rhizosphere soil of Suaedae salsa.</title>
        <authorList>
            <person name="Zhang H."/>
            <person name="Xu L."/>
            <person name="Zhang J.-X."/>
            <person name="Sun J.-Q."/>
        </authorList>
    </citation>
    <scope>NUCLEOTIDE SEQUENCE [LARGE SCALE GENOMIC DNA]</scope>
    <source>
        <strain evidence="6 7">XS-10</strain>
    </source>
</reference>
<sequence length="155" mass="16742">MPPRRTAQLLALLIPLGLIAGALTSQYGFGLFPCEMCMWQRWPHYTAIVLAALSFVVRPARDPLVWMATLAIAISGAIGAFHAGVEYGWWEGLTRCATNFATGGNALDAILNAPLIRCDVAPWDLYGVSLAGWNAIFSLGGALVIALLMLKGRRR</sequence>
<dbReference type="AlphaFoldDB" id="A0A518RJK6"/>
<feature type="transmembrane region" description="Helical" evidence="5">
    <location>
        <begin position="40"/>
        <end position="57"/>
    </location>
</feature>
<dbReference type="RefSeq" id="WP_145849086.1">
    <property type="nucleotide sequence ID" value="NZ_CP042239.1"/>
</dbReference>
<dbReference type="GO" id="GO:0006457">
    <property type="term" value="P:protein folding"/>
    <property type="evidence" value="ECO:0007669"/>
    <property type="project" value="InterPro"/>
</dbReference>